<dbReference type="SUPFAM" id="SSF160527">
    <property type="entry name" value="V-type ATPase subunit E-like"/>
    <property type="match status" value="1"/>
</dbReference>
<keyword evidence="3 4" id="KW-0406">Ion transport</keyword>
<gene>
    <name evidence="4" type="primary">atpE</name>
    <name evidence="5" type="ORF">DP131_04925</name>
</gene>
<name>A0ABY0ETP2_CLOTA</name>
<dbReference type="Gene3D" id="3.30.2320.30">
    <property type="entry name" value="ATP synthase, E subunit, C-terminal"/>
    <property type="match status" value="1"/>
</dbReference>
<keyword evidence="2 4" id="KW-0813">Transport</keyword>
<reference evidence="5 6" key="1">
    <citation type="submission" date="2018-06" db="EMBL/GenBank/DDBJ databases">
        <title>Genome conservation of Clostridium tetani.</title>
        <authorList>
            <person name="Bruggemann H."/>
            <person name="Popoff M.R."/>
        </authorList>
    </citation>
    <scope>NUCLEOTIDE SEQUENCE [LARGE SCALE GENOMIC DNA]</scope>
    <source>
        <strain evidence="5 6">63.05</strain>
    </source>
</reference>
<evidence type="ECO:0000256" key="1">
    <source>
        <dbReference type="ARBA" id="ARBA00005901"/>
    </source>
</evidence>
<keyword evidence="4" id="KW-0066">ATP synthesis</keyword>
<evidence type="ECO:0000256" key="4">
    <source>
        <dbReference type="HAMAP-Rule" id="MF_00311"/>
    </source>
</evidence>
<protein>
    <recommendedName>
        <fullName evidence="4">V-type proton ATPase subunit E</fullName>
    </recommendedName>
    <alternativeName>
        <fullName evidence="4">V-ATPase subunit E</fullName>
    </alternativeName>
</protein>
<sequence length="197" mass="23323">MVTIEDKINVFSKIIYGEVDDKINSELDELENVEKDTMGKKEREVKTYRDKNIQSVEKKIKSKFEKEVFKLKLEEQQQLLNLKENMINETLESLKERIMDFTKSDEYTNYIKNHLDNTLKDIENKKGIIIYFNKKDLEKFKKIINKDNVEVSNESKDIIGGYIIQDKNNKFRVDCSLETSIEECKEKIGISITELFM</sequence>
<comment type="caution">
    <text evidence="5">The sequence shown here is derived from an EMBL/GenBank/DDBJ whole genome shotgun (WGS) entry which is preliminary data.</text>
</comment>
<dbReference type="InterPro" id="IPR002842">
    <property type="entry name" value="ATPase_V1_Esu"/>
</dbReference>
<dbReference type="RefSeq" id="WP_039261974.1">
    <property type="nucleotide sequence ID" value="NZ_CASHSW010000027.1"/>
</dbReference>
<dbReference type="Pfam" id="PF01991">
    <property type="entry name" value="vATP-synt_E"/>
    <property type="match status" value="1"/>
</dbReference>
<comment type="function">
    <text evidence="4">Produces ATP from ADP in the presence of a proton gradient across the membrane.</text>
</comment>
<evidence type="ECO:0000256" key="2">
    <source>
        <dbReference type="ARBA" id="ARBA00022448"/>
    </source>
</evidence>
<evidence type="ECO:0000313" key="5">
    <source>
        <dbReference type="EMBL" id="RXI57346.1"/>
    </source>
</evidence>
<proteinExistence type="inferred from homology"/>
<evidence type="ECO:0000313" key="6">
    <source>
        <dbReference type="Proteomes" id="UP000290273"/>
    </source>
</evidence>
<dbReference type="EMBL" id="QMAU01000022">
    <property type="protein sequence ID" value="RXI57346.1"/>
    <property type="molecule type" value="Genomic_DNA"/>
</dbReference>
<dbReference type="HAMAP" id="MF_00311">
    <property type="entry name" value="ATP_synth_E_arch"/>
    <property type="match status" value="1"/>
</dbReference>
<evidence type="ECO:0000256" key="3">
    <source>
        <dbReference type="ARBA" id="ARBA00023065"/>
    </source>
</evidence>
<accession>A0ABY0ETP2</accession>
<dbReference type="Proteomes" id="UP000290273">
    <property type="component" value="Unassembled WGS sequence"/>
</dbReference>
<comment type="similarity">
    <text evidence="1 4">Belongs to the V-ATPase E subunit family.</text>
</comment>
<dbReference type="InterPro" id="IPR038495">
    <property type="entry name" value="ATPase_E_C"/>
</dbReference>
<keyword evidence="4" id="KW-0375">Hydrogen ion transport</keyword>
<organism evidence="5 6">
    <name type="scientific">Clostridium tetani</name>
    <dbReference type="NCBI Taxonomy" id="1513"/>
    <lineage>
        <taxon>Bacteria</taxon>
        <taxon>Bacillati</taxon>
        <taxon>Bacillota</taxon>
        <taxon>Clostridia</taxon>
        <taxon>Eubacteriales</taxon>
        <taxon>Clostridiaceae</taxon>
        <taxon>Clostridium</taxon>
    </lineage>
</organism>